<dbReference type="EMBL" id="CP111016">
    <property type="protein sequence ID" value="WAR06441.1"/>
    <property type="molecule type" value="Genomic_DNA"/>
</dbReference>
<sequence length="172" mass="19558">MQQKRLQMMSFNSLEERALLGQNPHNNFDTKLKKTETGREYLVYNERRTKSRTGQKRNDLRLFKPKQFAHDSNDTCPVFACKGFSERRSNEIYNSESPFNLGVNKTAGGLMKSMAGKANITGKKTNHSVRKTTCTKLLHSGVAPTVIKQLTGPKNVQRINNYAVASLKQQRH</sequence>
<evidence type="ECO:0000256" key="1">
    <source>
        <dbReference type="ARBA" id="ARBA00023172"/>
    </source>
</evidence>
<keyword evidence="3" id="KW-1185">Reference proteome</keyword>
<keyword evidence="1" id="KW-0233">DNA recombination</keyword>
<name>A0ABY7EC21_MYAAR</name>
<accession>A0ABY7EC21</accession>
<protein>
    <submittedName>
        <fullName evidence="2">Uncharacterized protein</fullName>
    </submittedName>
</protein>
<evidence type="ECO:0000313" key="2">
    <source>
        <dbReference type="EMBL" id="WAR06441.1"/>
    </source>
</evidence>
<dbReference type="InterPro" id="IPR011010">
    <property type="entry name" value="DNA_brk_join_enz"/>
</dbReference>
<gene>
    <name evidence="2" type="ORF">MAR_021810</name>
</gene>
<dbReference type="SUPFAM" id="SSF56349">
    <property type="entry name" value="DNA breaking-rejoining enzymes"/>
    <property type="match status" value="1"/>
</dbReference>
<organism evidence="2 3">
    <name type="scientific">Mya arenaria</name>
    <name type="common">Soft-shell clam</name>
    <dbReference type="NCBI Taxonomy" id="6604"/>
    <lineage>
        <taxon>Eukaryota</taxon>
        <taxon>Metazoa</taxon>
        <taxon>Spiralia</taxon>
        <taxon>Lophotrochozoa</taxon>
        <taxon>Mollusca</taxon>
        <taxon>Bivalvia</taxon>
        <taxon>Autobranchia</taxon>
        <taxon>Heteroconchia</taxon>
        <taxon>Euheterodonta</taxon>
        <taxon>Imparidentia</taxon>
        <taxon>Neoheterodontei</taxon>
        <taxon>Myida</taxon>
        <taxon>Myoidea</taxon>
        <taxon>Myidae</taxon>
        <taxon>Mya</taxon>
    </lineage>
</organism>
<dbReference type="Proteomes" id="UP001164746">
    <property type="component" value="Chromosome 5"/>
</dbReference>
<proteinExistence type="predicted"/>
<reference evidence="2" key="1">
    <citation type="submission" date="2022-11" db="EMBL/GenBank/DDBJ databases">
        <title>Centuries of genome instability and evolution in soft-shell clam transmissible cancer (bioRxiv).</title>
        <authorList>
            <person name="Hart S.F.M."/>
            <person name="Yonemitsu M.A."/>
            <person name="Giersch R.M."/>
            <person name="Beal B.F."/>
            <person name="Arriagada G."/>
            <person name="Davis B.W."/>
            <person name="Ostrander E.A."/>
            <person name="Goff S.P."/>
            <person name="Metzger M.J."/>
        </authorList>
    </citation>
    <scope>NUCLEOTIDE SEQUENCE</scope>
    <source>
        <strain evidence="2">MELC-2E11</strain>
        <tissue evidence="2">Siphon/mantle</tissue>
    </source>
</reference>
<dbReference type="Gene3D" id="1.10.443.10">
    <property type="entry name" value="Intergrase catalytic core"/>
    <property type="match status" value="1"/>
</dbReference>
<dbReference type="InterPro" id="IPR013762">
    <property type="entry name" value="Integrase-like_cat_sf"/>
</dbReference>
<feature type="non-terminal residue" evidence="2">
    <location>
        <position position="172"/>
    </location>
</feature>
<evidence type="ECO:0000313" key="3">
    <source>
        <dbReference type="Proteomes" id="UP001164746"/>
    </source>
</evidence>